<sequence length="143" mass="16246">MPSEIVCQPNVQEDWSQPNQWNRLEASHAFGADEEEMIVTRQELADSPKPDCETNLSNTSDTSMLARLKHVRQRRSRKKQKTHLPMQFSVDITSSLRLNRPHDAKMKSAGDEEQPSPLADSDSLVLTEEDTTIITVESLLPYI</sequence>
<organism evidence="2 3">
    <name type="scientific">Protopolystoma xenopodis</name>
    <dbReference type="NCBI Taxonomy" id="117903"/>
    <lineage>
        <taxon>Eukaryota</taxon>
        <taxon>Metazoa</taxon>
        <taxon>Spiralia</taxon>
        <taxon>Lophotrochozoa</taxon>
        <taxon>Platyhelminthes</taxon>
        <taxon>Monogenea</taxon>
        <taxon>Polyopisthocotylea</taxon>
        <taxon>Polystomatidea</taxon>
        <taxon>Polystomatidae</taxon>
        <taxon>Protopolystoma</taxon>
    </lineage>
</organism>
<evidence type="ECO:0000313" key="2">
    <source>
        <dbReference type="EMBL" id="VEL14046.1"/>
    </source>
</evidence>
<name>A0A3S5B5V2_9PLAT</name>
<accession>A0A3S5B5V2</accession>
<feature type="region of interest" description="Disordered" evidence="1">
    <location>
        <begin position="44"/>
        <end position="124"/>
    </location>
</feature>
<feature type="compositionally biased region" description="Polar residues" evidence="1">
    <location>
        <begin position="54"/>
        <end position="63"/>
    </location>
</feature>
<dbReference type="AlphaFoldDB" id="A0A3S5B5V2"/>
<feature type="compositionally biased region" description="Basic residues" evidence="1">
    <location>
        <begin position="67"/>
        <end position="82"/>
    </location>
</feature>
<feature type="compositionally biased region" description="Basic and acidic residues" evidence="1">
    <location>
        <begin position="100"/>
        <end position="110"/>
    </location>
</feature>
<gene>
    <name evidence="2" type="ORF">PXEA_LOCUS7486</name>
</gene>
<dbReference type="Proteomes" id="UP000784294">
    <property type="component" value="Unassembled WGS sequence"/>
</dbReference>
<reference evidence="2" key="1">
    <citation type="submission" date="2018-11" db="EMBL/GenBank/DDBJ databases">
        <authorList>
            <consortium name="Pathogen Informatics"/>
        </authorList>
    </citation>
    <scope>NUCLEOTIDE SEQUENCE</scope>
</reference>
<evidence type="ECO:0000256" key="1">
    <source>
        <dbReference type="SAM" id="MobiDB-lite"/>
    </source>
</evidence>
<keyword evidence="3" id="KW-1185">Reference proteome</keyword>
<comment type="caution">
    <text evidence="2">The sequence shown here is derived from an EMBL/GenBank/DDBJ whole genome shotgun (WGS) entry which is preliminary data.</text>
</comment>
<dbReference type="EMBL" id="CAAALY010019820">
    <property type="protein sequence ID" value="VEL14046.1"/>
    <property type="molecule type" value="Genomic_DNA"/>
</dbReference>
<protein>
    <submittedName>
        <fullName evidence="2">Uncharacterized protein</fullName>
    </submittedName>
</protein>
<proteinExistence type="predicted"/>
<evidence type="ECO:0000313" key="3">
    <source>
        <dbReference type="Proteomes" id="UP000784294"/>
    </source>
</evidence>